<proteinExistence type="predicted"/>
<keyword evidence="1" id="KW-1133">Transmembrane helix</keyword>
<keyword evidence="1" id="KW-0472">Membrane</keyword>
<dbReference type="Proteomes" id="UP000031408">
    <property type="component" value="Unassembled WGS sequence"/>
</dbReference>
<keyword evidence="1" id="KW-0812">Transmembrane</keyword>
<keyword evidence="3" id="KW-1185">Reference proteome</keyword>
<reference evidence="2 3" key="1">
    <citation type="submission" date="2014-11" db="EMBL/GenBank/DDBJ databases">
        <title>Genome sequence of Flavihumibacter solisilvae 3-3.</title>
        <authorList>
            <person name="Zhou G."/>
            <person name="Li M."/>
            <person name="Wang G."/>
        </authorList>
    </citation>
    <scope>NUCLEOTIDE SEQUENCE [LARGE SCALE GENOMIC DNA]</scope>
    <source>
        <strain evidence="2 3">3-3</strain>
    </source>
</reference>
<dbReference type="EMBL" id="JSVC01000001">
    <property type="protein sequence ID" value="KIC96443.1"/>
    <property type="molecule type" value="Genomic_DNA"/>
</dbReference>
<sequence>MKRSVLIYWTLVAGAGVLAGVIIKQLDKQSAIRDNVHDRNALRLNRTDTGAIECSKDMNKAALLTHFPDSNTRGFSLPRRPHN</sequence>
<evidence type="ECO:0000256" key="1">
    <source>
        <dbReference type="SAM" id="Phobius"/>
    </source>
</evidence>
<protein>
    <submittedName>
        <fullName evidence="2">Uncharacterized protein</fullName>
    </submittedName>
</protein>
<comment type="caution">
    <text evidence="2">The sequence shown here is derived from an EMBL/GenBank/DDBJ whole genome shotgun (WGS) entry which is preliminary data.</text>
</comment>
<dbReference type="RefSeq" id="WP_039136398.1">
    <property type="nucleotide sequence ID" value="NZ_JSVC01000001.1"/>
</dbReference>
<gene>
    <name evidence="2" type="ORF">OI18_01525</name>
</gene>
<evidence type="ECO:0000313" key="3">
    <source>
        <dbReference type="Proteomes" id="UP000031408"/>
    </source>
</evidence>
<dbReference type="AlphaFoldDB" id="A0A0C1LM80"/>
<evidence type="ECO:0000313" key="2">
    <source>
        <dbReference type="EMBL" id="KIC96443.1"/>
    </source>
</evidence>
<organism evidence="2 3">
    <name type="scientific">Flavihumibacter solisilvae</name>
    <dbReference type="NCBI Taxonomy" id="1349421"/>
    <lineage>
        <taxon>Bacteria</taxon>
        <taxon>Pseudomonadati</taxon>
        <taxon>Bacteroidota</taxon>
        <taxon>Chitinophagia</taxon>
        <taxon>Chitinophagales</taxon>
        <taxon>Chitinophagaceae</taxon>
        <taxon>Flavihumibacter</taxon>
    </lineage>
</organism>
<name>A0A0C1LM80_9BACT</name>
<feature type="transmembrane region" description="Helical" evidence="1">
    <location>
        <begin position="6"/>
        <end position="23"/>
    </location>
</feature>
<dbReference type="STRING" id="1349421.OI18_01525"/>
<accession>A0A0C1LM80</accession>